<reference evidence="2" key="1">
    <citation type="submission" date="2021-02" db="EMBL/GenBank/DDBJ databases">
        <authorList>
            <person name="Nowell W R."/>
        </authorList>
    </citation>
    <scope>NUCLEOTIDE SEQUENCE</scope>
</reference>
<evidence type="ECO:0000256" key="1">
    <source>
        <dbReference type="SAM" id="MobiDB-lite"/>
    </source>
</evidence>
<feature type="region of interest" description="Disordered" evidence="1">
    <location>
        <begin position="1"/>
        <end position="21"/>
    </location>
</feature>
<organism evidence="2 3">
    <name type="scientific">Rotaria magnacalcarata</name>
    <dbReference type="NCBI Taxonomy" id="392030"/>
    <lineage>
        <taxon>Eukaryota</taxon>
        <taxon>Metazoa</taxon>
        <taxon>Spiralia</taxon>
        <taxon>Gnathifera</taxon>
        <taxon>Rotifera</taxon>
        <taxon>Eurotatoria</taxon>
        <taxon>Bdelloidea</taxon>
        <taxon>Philodinida</taxon>
        <taxon>Philodinidae</taxon>
        <taxon>Rotaria</taxon>
    </lineage>
</organism>
<dbReference type="Proteomes" id="UP000681720">
    <property type="component" value="Unassembled WGS sequence"/>
</dbReference>
<dbReference type="EMBL" id="CAJOBJ010189697">
    <property type="protein sequence ID" value="CAF4949092.1"/>
    <property type="molecule type" value="Genomic_DNA"/>
</dbReference>
<feature type="non-terminal residue" evidence="2">
    <location>
        <position position="21"/>
    </location>
</feature>
<dbReference type="AlphaFoldDB" id="A0A8S3CXD3"/>
<name>A0A8S3CXD3_9BILA</name>
<protein>
    <submittedName>
        <fullName evidence="2">Uncharacterized protein</fullName>
    </submittedName>
</protein>
<comment type="caution">
    <text evidence="2">The sequence shown here is derived from an EMBL/GenBank/DDBJ whole genome shotgun (WGS) entry which is preliminary data.</text>
</comment>
<evidence type="ECO:0000313" key="3">
    <source>
        <dbReference type="Proteomes" id="UP000681720"/>
    </source>
</evidence>
<evidence type="ECO:0000313" key="2">
    <source>
        <dbReference type="EMBL" id="CAF4949092.1"/>
    </source>
</evidence>
<gene>
    <name evidence="2" type="ORF">GIL414_LOCUS54221</name>
</gene>
<sequence>MRRNSATLLTNNYRTTARQAS</sequence>
<accession>A0A8S3CXD3</accession>
<proteinExistence type="predicted"/>